<dbReference type="PROSITE" id="PS50065">
    <property type="entry name" value="HMG_COA_REDUCTASE_4"/>
    <property type="match status" value="1"/>
</dbReference>
<evidence type="ECO:0000256" key="3">
    <source>
        <dbReference type="RuleBase" id="RU361219"/>
    </source>
</evidence>
<accession>A0AA34R498</accession>
<dbReference type="Proteomes" id="UP000008834">
    <property type="component" value="Chromosome"/>
</dbReference>
<dbReference type="GO" id="GO:0004420">
    <property type="term" value="F:hydroxymethylglutaryl-CoA reductase (NADPH) activity"/>
    <property type="evidence" value="ECO:0007669"/>
    <property type="project" value="InterPro"/>
</dbReference>
<dbReference type="NCBIfam" id="TIGR00532">
    <property type="entry name" value="HMG_CoA_R_NAD"/>
    <property type="match status" value="1"/>
</dbReference>
<dbReference type="InterPro" id="IPR009029">
    <property type="entry name" value="HMG_CoA_Rdtase_sub-bd_dom_sf"/>
</dbReference>
<reference evidence="5" key="1">
    <citation type="submission" date="2004-12" db="EMBL/GenBank/DDBJ databases">
        <title>The genome sequence of Borrelia hermsii and Borrelia turicatae: comparative analysis of two agents of endemic N. America relapsing fever.</title>
        <authorList>
            <person name="Porcella S.F."/>
            <person name="Raffel S.J."/>
            <person name="Schrumpf M.E."/>
            <person name="Montgomery B."/>
            <person name="Smith T."/>
            <person name="Schwan T.G."/>
        </authorList>
    </citation>
    <scope>NUCLEOTIDE SEQUENCE [LARGE SCALE GENOMIC DNA]</scope>
    <source>
        <strain evidence="5">HS1 / DAH</strain>
    </source>
</reference>
<evidence type="ECO:0000256" key="1">
    <source>
        <dbReference type="ARBA" id="ARBA00007661"/>
    </source>
</evidence>
<proteinExistence type="inferred from homology"/>
<evidence type="ECO:0000256" key="2">
    <source>
        <dbReference type="ARBA" id="ARBA00023002"/>
    </source>
</evidence>
<dbReference type="Pfam" id="PF00368">
    <property type="entry name" value="HMG-CoA_red"/>
    <property type="match status" value="1"/>
</dbReference>
<dbReference type="PRINTS" id="PR00071">
    <property type="entry name" value="HMGCOARDTASE"/>
</dbReference>
<dbReference type="PANTHER" id="PTHR10572">
    <property type="entry name" value="3-HYDROXY-3-METHYLGLUTARYL-COENZYME A REDUCTASE"/>
    <property type="match status" value="1"/>
</dbReference>
<dbReference type="EMBL" id="CP000048">
    <property type="protein sequence ID" value="AAX17184.1"/>
    <property type="molecule type" value="Genomic_DNA"/>
</dbReference>
<dbReference type="AlphaFoldDB" id="A0AA34R498"/>
<comment type="catalytic activity">
    <reaction evidence="3">
        <text>(R)-mevalonate + 2 NAD(+) + CoA = (3S)-3-hydroxy-3-methylglutaryl-CoA + 2 NADH + 2 H(+)</text>
        <dbReference type="Rhea" id="RHEA:14833"/>
        <dbReference type="ChEBI" id="CHEBI:15378"/>
        <dbReference type="ChEBI" id="CHEBI:36464"/>
        <dbReference type="ChEBI" id="CHEBI:43074"/>
        <dbReference type="ChEBI" id="CHEBI:57287"/>
        <dbReference type="ChEBI" id="CHEBI:57540"/>
        <dbReference type="ChEBI" id="CHEBI:57945"/>
        <dbReference type="EC" id="1.1.1.88"/>
    </reaction>
</comment>
<evidence type="ECO:0000313" key="4">
    <source>
        <dbReference type="EMBL" id="AAX17184.1"/>
    </source>
</evidence>
<keyword evidence="2 3" id="KW-0560">Oxidoreductase</keyword>
<dbReference type="EC" id="1.1.1.88" evidence="3"/>
<dbReference type="SUPFAM" id="SSF55035">
    <property type="entry name" value="NAD-binding domain of HMG-CoA reductase"/>
    <property type="match status" value="1"/>
</dbReference>
<dbReference type="InterPro" id="IPR023074">
    <property type="entry name" value="HMG_CoA_Rdtase_cat_sf"/>
</dbReference>
<dbReference type="PANTHER" id="PTHR10572:SF24">
    <property type="entry name" value="3-HYDROXY-3-METHYLGLUTARYL-COENZYME A REDUCTASE"/>
    <property type="match status" value="1"/>
</dbReference>
<gene>
    <name evidence="4" type="ordered locus">BH0685</name>
</gene>
<evidence type="ECO:0000313" key="5">
    <source>
        <dbReference type="Proteomes" id="UP000008834"/>
    </source>
</evidence>
<dbReference type="SUPFAM" id="SSF56542">
    <property type="entry name" value="Substrate-binding domain of HMG-CoA reductase"/>
    <property type="match status" value="1"/>
</dbReference>
<keyword evidence="3" id="KW-0520">NAD</keyword>
<dbReference type="GO" id="GO:0140643">
    <property type="term" value="F:hydroxymethylglutaryl-CoA reductase (NADH) activity"/>
    <property type="evidence" value="ECO:0007669"/>
    <property type="project" value="UniProtKB-EC"/>
</dbReference>
<dbReference type="KEGG" id="bhr:BH0685"/>
<dbReference type="Gene3D" id="1.10.8.660">
    <property type="match status" value="1"/>
</dbReference>
<comment type="pathway">
    <text evidence="3">Metabolic intermediate metabolism; (R)-mevalonate degradation; (S)-3-hydroxy-3-methylglutaryl-CoA from (R)-mevalonate: step 1/1.</text>
</comment>
<name>A0AA34R498_BORHD</name>
<dbReference type="InterPro" id="IPR002202">
    <property type="entry name" value="HMG_CoA_Rdtase"/>
</dbReference>
<dbReference type="Gene3D" id="3.90.770.10">
    <property type="entry name" value="3-hydroxy-3-methylglutaryl-coenzyme A Reductase, Chain A, domain 2"/>
    <property type="match status" value="2"/>
</dbReference>
<dbReference type="InterPro" id="IPR004553">
    <property type="entry name" value="HMG_CoA_Rdtase_bac-typ"/>
</dbReference>
<dbReference type="GO" id="GO:0015936">
    <property type="term" value="P:coenzyme A metabolic process"/>
    <property type="evidence" value="ECO:0007669"/>
    <property type="project" value="InterPro"/>
</dbReference>
<dbReference type="InterPro" id="IPR009023">
    <property type="entry name" value="HMG_CoA_Rdtase_NAD(P)-bd_sf"/>
</dbReference>
<organism evidence="4 5">
    <name type="scientific">Borrelia hermsii (strain HS1 / DAH)</name>
    <dbReference type="NCBI Taxonomy" id="314723"/>
    <lineage>
        <taxon>Bacteria</taxon>
        <taxon>Pseudomonadati</taxon>
        <taxon>Spirochaetota</taxon>
        <taxon>Spirochaetia</taxon>
        <taxon>Spirochaetales</taxon>
        <taxon>Borreliaceae</taxon>
        <taxon>Borrelia</taxon>
    </lineage>
</organism>
<protein>
    <recommendedName>
        <fullName evidence="3">3-hydroxy-3-methylglutaryl coenzyme A reductase</fullName>
        <shortName evidence="3">HMG-CoA reductase</shortName>
        <ecNumber evidence="3">1.1.1.88</ecNumber>
    </recommendedName>
</protein>
<sequence length="424" mass="47417">MLRVLRIFMRLSENFRNKNISDKRQEIKSILKLNPCDFFYDSVDENFLCHMIENYVGYLSLPIGIVKNLKVNGKYYAVPIATEESSVIAALNFAAKILESANLSYSVGEVLGIAQVYIRTDKDLSDMLLSLFEKIDLWSKPLLHNMELRGGGFRRLSTKFIKEIGIQKLNIYVDVCDAMGSNLLNSVAERVAHHITLEFGYECVLKILSNDSNDFVIKANFKLNVNALLKDNEESLALAQNISLISKIGFFEEERAVTNNKGIMNGITGLCVATLNDTRALAACIHKFASRSGRYLPLSKFYISDENLIGEIELPLQVGVKGGSASSHEAAILSFKIMGIDCKEEFMGILSCVGLASNFAALRALALDGIQRGHMKLHVNKILYLLKRDYNLSSDEIEKILLKMSDSGIYSLDFALKLLKDLRV</sequence>
<comment type="similarity">
    <text evidence="1 3">Belongs to the HMG-CoA reductase family.</text>
</comment>